<dbReference type="OrthoDB" id="9779910at2"/>
<dbReference type="EMBL" id="QFYQ01000002">
    <property type="protein sequence ID" value="RAK51701.1"/>
    <property type="molecule type" value="Genomic_DNA"/>
</dbReference>
<dbReference type="InterPro" id="IPR029057">
    <property type="entry name" value="PRTase-like"/>
</dbReference>
<comment type="similarity">
    <text evidence="1">Belongs to the ComF/GntX family.</text>
</comment>
<dbReference type="RefSeq" id="WP_111530263.1">
    <property type="nucleotide sequence ID" value="NZ_JBHRSG010000003.1"/>
</dbReference>
<organism evidence="3 4">
    <name type="scientific">Phenylobacterium soli</name>
    <dbReference type="NCBI Taxonomy" id="2170551"/>
    <lineage>
        <taxon>Bacteria</taxon>
        <taxon>Pseudomonadati</taxon>
        <taxon>Pseudomonadota</taxon>
        <taxon>Alphaproteobacteria</taxon>
        <taxon>Caulobacterales</taxon>
        <taxon>Caulobacteraceae</taxon>
        <taxon>Phenylobacterium</taxon>
    </lineage>
</organism>
<dbReference type="Gene3D" id="3.40.50.2020">
    <property type="match status" value="1"/>
</dbReference>
<feature type="domain" description="Phosphoribosyltransferase" evidence="2">
    <location>
        <begin position="194"/>
        <end position="257"/>
    </location>
</feature>
<dbReference type="PANTHER" id="PTHR47505:SF1">
    <property type="entry name" value="DNA UTILIZATION PROTEIN YHGH"/>
    <property type="match status" value="1"/>
</dbReference>
<dbReference type="InterPro" id="IPR000836">
    <property type="entry name" value="PRTase_dom"/>
</dbReference>
<keyword evidence="4" id="KW-1185">Reference proteome</keyword>
<dbReference type="Pfam" id="PF00156">
    <property type="entry name" value="Pribosyltran"/>
    <property type="match status" value="1"/>
</dbReference>
<evidence type="ECO:0000313" key="3">
    <source>
        <dbReference type="EMBL" id="RAK51701.1"/>
    </source>
</evidence>
<proteinExistence type="inferred from homology"/>
<comment type="caution">
    <text evidence="3">The sequence shown here is derived from an EMBL/GenBank/DDBJ whole genome shotgun (WGS) entry which is preliminary data.</text>
</comment>
<dbReference type="Proteomes" id="UP000249254">
    <property type="component" value="Unassembled WGS sequence"/>
</dbReference>
<gene>
    <name evidence="3" type="ORF">DJ017_17870</name>
</gene>
<dbReference type="SUPFAM" id="SSF53271">
    <property type="entry name" value="PRTase-like"/>
    <property type="match status" value="1"/>
</dbReference>
<evidence type="ECO:0000259" key="2">
    <source>
        <dbReference type="Pfam" id="PF00156"/>
    </source>
</evidence>
<dbReference type="AlphaFoldDB" id="A0A328AAR5"/>
<name>A0A328AAR5_9CAUL</name>
<protein>
    <submittedName>
        <fullName evidence="3">ComF family protein</fullName>
    </submittedName>
</protein>
<evidence type="ECO:0000313" key="4">
    <source>
        <dbReference type="Proteomes" id="UP000249254"/>
    </source>
</evidence>
<sequence length="265" mass="28341">MRAEHGPFAGWTPAPHLRAAWRTALDLVFPPRSLDGGPAASAGGLPAELWSRIHFLDDPVCDGCGSPFPYDQGPGLNGEPARCAACLARPRAFDAARAACLYDEASREPILKLKHADRPDLGELFSLWIGRAARDLVVEADAVAPVPLHALRLLKRRYNQAAEIARPLARREGLAYLPDALVRRRATESQAGKSGSGRRRNVAAAFVVPAARRRQVEGKHILLIDDVMTTGATAEGCARALKAAGAARVDVAVVARVKEMGGLTI</sequence>
<evidence type="ECO:0000256" key="1">
    <source>
        <dbReference type="ARBA" id="ARBA00008007"/>
    </source>
</evidence>
<dbReference type="InterPro" id="IPR051910">
    <property type="entry name" value="ComF/GntX_DNA_util-trans"/>
</dbReference>
<dbReference type="PANTHER" id="PTHR47505">
    <property type="entry name" value="DNA UTILIZATION PROTEIN YHGH"/>
    <property type="match status" value="1"/>
</dbReference>
<dbReference type="CDD" id="cd06223">
    <property type="entry name" value="PRTases_typeI"/>
    <property type="match status" value="1"/>
</dbReference>
<accession>A0A328AAR5</accession>
<reference evidence="4" key="1">
    <citation type="submission" date="2018-05" db="EMBL/GenBank/DDBJ databases">
        <authorList>
            <person name="Li X."/>
        </authorList>
    </citation>
    <scope>NUCLEOTIDE SEQUENCE [LARGE SCALE GENOMIC DNA]</scope>
    <source>
        <strain evidence="4">LX32</strain>
    </source>
</reference>